<comment type="caution">
    <text evidence="15">The sequence shown here is derived from an EMBL/GenBank/DDBJ whole genome shotgun (WGS) entry which is preliminary data.</text>
</comment>
<evidence type="ECO:0000313" key="15">
    <source>
        <dbReference type="EMBL" id="GMH14141.1"/>
    </source>
</evidence>
<dbReference type="InterPro" id="IPR029069">
    <property type="entry name" value="HotDog_dom_sf"/>
</dbReference>
<evidence type="ECO:0000256" key="5">
    <source>
        <dbReference type="ARBA" id="ARBA00022640"/>
    </source>
</evidence>
<dbReference type="GO" id="GO:0016297">
    <property type="term" value="F:fatty acyl-[ACP] hydrolase activity"/>
    <property type="evidence" value="ECO:0007669"/>
    <property type="project" value="InterPro"/>
</dbReference>
<feature type="domain" description="Acyl-ACP thioesterase-like C-terminal" evidence="14">
    <location>
        <begin position="300"/>
        <end position="399"/>
    </location>
</feature>
<dbReference type="PANTHER" id="PTHR31727">
    <property type="entry name" value="OLEOYL-ACYL CARRIER PROTEIN THIOESTERASE 1, CHLOROPLASTIC"/>
    <property type="match status" value="1"/>
</dbReference>
<evidence type="ECO:0000256" key="1">
    <source>
        <dbReference type="ARBA" id="ARBA00004229"/>
    </source>
</evidence>
<dbReference type="InterPro" id="IPR021113">
    <property type="entry name" value="Acyl-ACP-thioesterase_N"/>
</dbReference>
<dbReference type="FunFam" id="3.10.129.10:FF:000014">
    <property type="entry name" value="Acyl-[acyl-carrier-protein] hydrolase"/>
    <property type="match status" value="1"/>
</dbReference>
<evidence type="ECO:0000313" key="16">
    <source>
        <dbReference type="Proteomes" id="UP001279734"/>
    </source>
</evidence>
<evidence type="ECO:0000256" key="9">
    <source>
        <dbReference type="ARBA" id="ARBA00023098"/>
    </source>
</evidence>
<keyword evidence="16" id="KW-1185">Reference proteome</keyword>
<dbReference type="Pfam" id="PF12590">
    <property type="entry name" value="Acyl-thio_N"/>
    <property type="match status" value="1"/>
</dbReference>
<evidence type="ECO:0000259" key="13">
    <source>
        <dbReference type="Pfam" id="PF12590"/>
    </source>
</evidence>
<keyword evidence="7 11" id="KW-0276">Fatty acid metabolism</keyword>
<dbReference type="InterPro" id="IPR045023">
    <property type="entry name" value="FATA/B"/>
</dbReference>
<evidence type="ECO:0000256" key="11">
    <source>
        <dbReference type="RuleBase" id="RU363096"/>
    </source>
</evidence>
<dbReference type="Proteomes" id="UP001279734">
    <property type="component" value="Unassembled WGS sequence"/>
</dbReference>
<dbReference type="InterPro" id="IPR049427">
    <property type="entry name" value="Acyl-ACP_TE_C"/>
</dbReference>
<keyword evidence="5 11" id="KW-0934">Plastid</keyword>
<reference evidence="15" key="1">
    <citation type="submission" date="2023-05" db="EMBL/GenBank/DDBJ databases">
        <title>Nepenthes gracilis genome sequencing.</title>
        <authorList>
            <person name="Fukushima K."/>
        </authorList>
    </citation>
    <scope>NUCLEOTIDE SEQUENCE</scope>
    <source>
        <strain evidence="15">SING2019-196</strain>
    </source>
</reference>
<dbReference type="SUPFAM" id="SSF54637">
    <property type="entry name" value="Thioesterase/thiol ester dehydrase-isomerase"/>
    <property type="match status" value="2"/>
</dbReference>
<dbReference type="Pfam" id="PF01643">
    <property type="entry name" value="Acyl-ACP_TE"/>
    <property type="match status" value="1"/>
</dbReference>
<proteinExistence type="inferred from homology"/>
<dbReference type="CDD" id="cd00586">
    <property type="entry name" value="4HBT"/>
    <property type="match status" value="1"/>
</dbReference>
<evidence type="ECO:0000256" key="4">
    <source>
        <dbReference type="ARBA" id="ARBA00022528"/>
    </source>
</evidence>
<evidence type="ECO:0000256" key="3">
    <source>
        <dbReference type="ARBA" id="ARBA00022516"/>
    </source>
</evidence>
<keyword evidence="9 11" id="KW-0443">Lipid metabolism</keyword>
<dbReference type="GO" id="GO:0000036">
    <property type="term" value="F:acyl carrier activity"/>
    <property type="evidence" value="ECO:0007669"/>
    <property type="project" value="TreeGrafter"/>
</dbReference>
<keyword evidence="6 11" id="KW-0378">Hydrolase</keyword>
<evidence type="ECO:0000256" key="2">
    <source>
        <dbReference type="ARBA" id="ARBA00006500"/>
    </source>
</evidence>
<keyword evidence="8" id="KW-0809">Transit peptide</keyword>
<protein>
    <recommendedName>
        <fullName evidence="11">Acyl-[acyl-carrier-protein] hydrolase</fullName>
        <ecNumber evidence="11">3.1.2.-</ecNumber>
    </recommendedName>
</protein>
<gene>
    <name evidence="15" type="ORF">Nepgr_015982</name>
</gene>
<keyword evidence="10 11" id="KW-0275">Fatty acid biosynthesis</keyword>
<dbReference type="EC" id="3.1.2.-" evidence="11"/>
<sequence length="414" mass="45774">MVATAATLAFFPAAPLPLHSGAKPSTKPAGGGLWTLRACSIPSKSAASGSLQVEGNVQTPRKISGIALGLSSAREIVKNDEETSSPPWMAFISQLPDWSMLHTAITMIFSAAEKQWMMFNRKRKGHGVLIDPLGSGRSVQDSLVFRQKFSINSYETGPHGTIFIETMINHSLEAGLNQLKSIGLLDDGFGSTPEMSKRNLIWVVTQHQIVVDRYPKWGDVVQVDIWLSPLGKNAMQRGWLYRDLKTSEILARASSMWVMMHKHSRILSKFPDEVRQELEPHYVSAPPVDRRKLPKLGDNTAEYIRGGLTPRLSDLDVNQHVNNVKYIGWILESVPLQLMESNELSGITVEYKRECGMGNVLQSLTTVSAASVIGERIECLHLLRLDDGTEVVRARTEWQPKHAKSSGKLGAESA</sequence>
<evidence type="ECO:0000259" key="14">
    <source>
        <dbReference type="Pfam" id="PF20791"/>
    </source>
</evidence>
<accession>A0AAD3SPI7</accession>
<comment type="subcellular location">
    <subcellularLocation>
        <location evidence="1 11">Plastid</location>
        <location evidence="1 11">Chloroplast</location>
    </subcellularLocation>
</comment>
<comment type="function">
    <text evidence="11">Plays an essential role in chain termination during de novo fatty acid synthesis.</text>
</comment>
<evidence type="ECO:0000259" key="12">
    <source>
        <dbReference type="Pfam" id="PF01643"/>
    </source>
</evidence>
<keyword evidence="3 11" id="KW-0444">Lipid biosynthesis</keyword>
<comment type="similarity">
    <text evidence="2 11">Belongs to the acyl-ACP thioesterase family.</text>
</comment>
<evidence type="ECO:0000256" key="10">
    <source>
        <dbReference type="ARBA" id="ARBA00023160"/>
    </source>
</evidence>
<dbReference type="EMBL" id="BSYO01000013">
    <property type="protein sequence ID" value="GMH14141.1"/>
    <property type="molecule type" value="Genomic_DNA"/>
</dbReference>
<evidence type="ECO:0000256" key="7">
    <source>
        <dbReference type="ARBA" id="ARBA00022832"/>
    </source>
</evidence>
<feature type="domain" description="Acyl-ACP-thioesterase N-terminal" evidence="13">
    <location>
        <begin position="1"/>
        <end position="131"/>
    </location>
</feature>
<dbReference type="GO" id="GO:0009507">
    <property type="term" value="C:chloroplast"/>
    <property type="evidence" value="ECO:0007669"/>
    <property type="project" value="UniProtKB-SubCell"/>
</dbReference>
<feature type="domain" description="Acyl-ACP thioesterase N-terminal hotdog" evidence="12">
    <location>
        <begin position="143"/>
        <end position="277"/>
    </location>
</feature>
<dbReference type="InterPro" id="IPR002864">
    <property type="entry name" value="Acyl-ACP_thioesterase_NHD"/>
</dbReference>
<evidence type="ECO:0000256" key="8">
    <source>
        <dbReference type="ARBA" id="ARBA00022946"/>
    </source>
</evidence>
<name>A0AAD3SPI7_NEPGR</name>
<evidence type="ECO:0000256" key="6">
    <source>
        <dbReference type="ARBA" id="ARBA00022801"/>
    </source>
</evidence>
<dbReference type="Pfam" id="PF20791">
    <property type="entry name" value="Acyl-ACP_TE_C"/>
    <property type="match status" value="1"/>
</dbReference>
<dbReference type="Gene3D" id="3.10.129.10">
    <property type="entry name" value="Hotdog Thioesterase"/>
    <property type="match status" value="1"/>
</dbReference>
<keyword evidence="4 11" id="KW-0150">Chloroplast</keyword>
<dbReference type="AlphaFoldDB" id="A0AAD3SPI7"/>
<dbReference type="PANTHER" id="PTHR31727:SF2">
    <property type="entry name" value="PALMITOYL-ACYL CARRIER PROTEIN THIOESTERASE, CHLOROPLASTIC"/>
    <property type="match status" value="1"/>
</dbReference>
<organism evidence="15 16">
    <name type="scientific">Nepenthes gracilis</name>
    <name type="common">Slender pitcher plant</name>
    <dbReference type="NCBI Taxonomy" id="150966"/>
    <lineage>
        <taxon>Eukaryota</taxon>
        <taxon>Viridiplantae</taxon>
        <taxon>Streptophyta</taxon>
        <taxon>Embryophyta</taxon>
        <taxon>Tracheophyta</taxon>
        <taxon>Spermatophyta</taxon>
        <taxon>Magnoliopsida</taxon>
        <taxon>eudicotyledons</taxon>
        <taxon>Gunneridae</taxon>
        <taxon>Pentapetalae</taxon>
        <taxon>Caryophyllales</taxon>
        <taxon>Nepenthaceae</taxon>
        <taxon>Nepenthes</taxon>
    </lineage>
</organism>